<feature type="region of interest" description="Disordered" evidence="1">
    <location>
        <begin position="124"/>
        <end position="155"/>
    </location>
</feature>
<gene>
    <name evidence="3" type="ordered locus">Caka_2454</name>
</gene>
<reference evidence="3 4" key="1">
    <citation type="journal article" date="2010" name="Stand. Genomic Sci.">
        <title>Complete genome sequence of Coraliomargarita akajimensis type strain (04OKA010-24).</title>
        <authorList>
            <person name="Mavromatis K."/>
            <person name="Abt B."/>
            <person name="Brambilla E."/>
            <person name="Lapidus A."/>
            <person name="Copeland A."/>
            <person name="Deshpande S."/>
            <person name="Nolan M."/>
            <person name="Lucas S."/>
            <person name="Tice H."/>
            <person name="Cheng J.F."/>
            <person name="Han C."/>
            <person name="Detter J.C."/>
            <person name="Woyke T."/>
            <person name="Goodwin L."/>
            <person name="Pitluck S."/>
            <person name="Held B."/>
            <person name="Brettin T."/>
            <person name="Tapia R."/>
            <person name="Ivanova N."/>
            <person name="Mikhailova N."/>
            <person name="Pati A."/>
            <person name="Liolios K."/>
            <person name="Chen A."/>
            <person name="Palaniappan K."/>
            <person name="Land M."/>
            <person name="Hauser L."/>
            <person name="Chang Y.J."/>
            <person name="Jeffries C.D."/>
            <person name="Rohde M."/>
            <person name="Goker M."/>
            <person name="Bristow J."/>
            <person name="Eisen J.A."/>
            <person name="Markowitz V."/>
            <person name="Hugenholtz P."/>
            <person name="Klenk H.P."/>
            <person name="Kyrpides N.C."/>
        </authorList>
    </citation>
    <scope>NUCLEOTIDE SEQUENCE [LARGE SCALE GENOMIC DNA]</scope>
    <source>
        <strain evidence="4">DSM 45221 / IAM 15411 / JCM 23193 / KCTC 12865</strain>
    </source>
</reference>
<dbReference type="STRING" id="583355.Caka_2454"/>
<keyword evidence="2" id="KW-0472">Membrane</keyword>
<dbReference type="RefSeq" id="WP_013044192.1">
    <property type="nucleotide sequence ID" value="NC_014008.1"/>
</dbReference>
<evidence type="ECO:0000256" key="2">
    <source>
        <dbReference type="SAM" id="Phobius"/>
    </source>
</evidence>
<dbReference type="AlphaFoldDB" id="D5ENJ4"/>
<evidence type="ECO:0008006" key="5">
    <source>
        <dbReference type="Google" id="ProtNLM"/>
    </source>
</evidence>
<dbReference type="eggNOG" id="COG1950">
    <property type="taxonomic scope" value="Bacteria"/>
</dbReference>
<evidence type="ECO:0000313" key="3">
    <source>
        <dbReference type="EMBL" id="ADE55470.1"/>
    </source>
</evidence>
<keyword evidence="4" id="KW-1185">Reference proteome</keyword>
<protein>
    <recommendedName>
        <fullName evidence="5">Phage holin family protein</fullName>
    </recommendedName>
</protein>
<dbReference type="Pfam" id="PF04020">
    <property type="entry name" value="Phage_holin_4_2"/>
    <property type="match status" value="1"/>
</dbReference>
<dbReference type="HOGENOM" id="CLU_120441_2_2_0"/>
<feature type="transmembrane region" description="Helical" evidence="2">
    <location>
        <begin position="35"/>
        <end position="63"/>
    </location>
</feature>
<proteinExistence type="predicted"/>
<dbReference type="KEGG" id="caa:Caka_2454"/>
<keyword evidence="2" id="KW-1133">Transmembrane helix</keyword>
<sequence length="155" mass="16723">MNYVQLAKRWVLIALGVLIASETSSGIYYDSNAALVVAVLFLSLLSVFLRPLLMLVALPFIVLTMGIGIWFINAFLFLMVGGIVSGFHVESFGSALWGALVVSLTGFMASLLFGDPQQRARVNVQMSGRSSSRPGASPTGRAPNRKIEDDDVIDI</sequence>
<evidence type="ECO:0000313" key="4">
    <source>
        <dbReference type="Proteomes" id="UP000000925"/>
    </source>
</evidence>
<dbReference type="PANTHER" id="PTHR37309">
    <property type="entry name" value="SLR0284 PROTEIN"/>
    <property type="match status" value="1"/>
</dbReference>
<dbReference type="InterPro" id="IPR007165">
    <property type="entry name" value="Phage_holin_4_2"/>
</dbReference>
<feature type="compositionally biased region" description="Low complexity" evidence="1">
    <location>
        <begin position="127"/>
        <end position="141"/>
    </location>
</feature>
<dbReference type="Proteomes" id="UP000000925">
    <property type="component" value="Chromosome"/>
</dbReference>
<feature type="transmembrane region" description="Helical" evidence="2">
    <location>
        <begin position="70"/>
        <end position="89"/>
    </location>
</feature>
<keyword evidence="2" id="KW-0812">Transmembrane</keyword>
<organism evidence="3 4">
    <name type="scientific">Coraliomargarita akajimensis (strain DSM 45221 / IAM 15411 / JCM 23193 / KCTC 12865 / 04OKA010-24)</name>
    <dbReference type="NCBI Taxonomy" id="583355"/>
    <lineage>
        <taxon>Bacteria</taxon>
        <taxon>Pseudomonadati</taxon>
        <taxon>Verrucomicrobiota</taxon>
        <taxon>Opitutia</taxon>
        <taxon>Puniceicoccales</taxon>
        <taxon>Coraliomargaritaceae</taxon>
        <taxon>Coraliomargarita</taxon>
    </lineage>
</organism>
<accession>D5ENJ4</accession>
<feature type="transmembrane region" description="Helical" evidence="2">
    <location>
        <begin position="95"/>
        <end position="113"/>
    </location>
</feature>
<dbReference type="EMBL" id="CP001998">
    <property type="protein sequence ID" value="ADE55470.1"/>
    <property type="molecule type" value="Genomic_DNA"/>
</dbReference>
<evidence type="ECO:0000256" key="1">
    <source>
        <dbReference type="SAM" id="MobiDB-lite"/>
    </source>
</evidence>
<name>D5ENJ4_CORAD</name>
<dbReference type="OrthoDB" id="196257at2"/>
<dbReference type="PANTHER" id="PTHR37309:SF1">
    <property type="entry name" value="SLR0284 PROTEIN"/>
    <property type="match status" value="1"/>
</dbReference>